<feature type="transmembrane region" description="Helical" evidence="8">
    <location>
        <begin position="215"/>
        <end position="236"/>
    </location>
</feature>
<organism evidence="10 11">
    <name type="scientific">Rhodotorula taiwanensis</name>
    <dbReference type="NCBI Taxonomy" id="741276"/>
    <lineage>
        <taxon>Eukaryota</taxon>
        <taxon>Fungi</taxon>
        <taxon>Dikarya</taxon>
        <taxon>Basidiomycota</taxon>
        <taxon>Pucciniomycotina</taxon>
        <taxon>Microbotryomycetes</taxon>
        <taxon>Sporidiobolales</taxon>
        <taxon>Sporidiobolaceae</taxon>
        <taxon>Rhodotorula</taxon>
    </lineage>
</organism>
<gene>
    <name evidence="10" type="ORF">BMF94_3619</name>
</gene>
<feature type="transmembrane region" description="Helical" evidence="8">
    <location>
        <begin position="260"/>
        <end position="285"/>
    </location>
</feature>
<comment type="caution">
    <text evidence="10">The sequence shown here is derived from an EMBL/GenBank/DDBJ whole genome shotgun (WGS) entry which is preliminary data.</text>
</comment>
<dbReference type="STRING" id="741276.A0A2S5B943"/>
<dbReference type="Proteomes" id="UP000237144">
    <property type="component" value="Unassembled WGS sequence"/>
</dbReference>
<proteinExistence type="inferred from homology"/>
<feature type="transmembrane region" description="Helical" evidence="8">
    <location>
        <begin position="160"/>
        <end position="183"/>
    </location>
</feature>
<comment type="function">
    <text evidence="1 8">Probably involved in transport through the plasma membrane.</text>
</comment>
<feature type="transmembrane region" description="Helical" evidence="8">
    <location>
        <begin position="392"/>
        <end position="412"/>
    </location>
</feature>
<keyword evidence="5 8" id="KW-0812">Transmembrane</keyword>
<dbReference type="PANTHER" id="PTHR12385:SF4">
    <property type="entry name" value="PROTEIN PNS1"/>
    <property type="match status" value="1"/>
</dbReference>
<evidence type="ECO:0000256" key="8">
    <source>
        <dbReference type="RuleBase" id="RU368066"/>
    </source>
</evidence>
<dbReference type="GO" id="GO:0005886">
    <property type="term" value="C:plasma membrane"/>
    <property type="evidence" value="ECO:0007669"/>
    <property type="project" value="UniProtKB-SubCell"/>
</dbReference>
<feature type="region of interest" description="Disordered" evidence="9">
    <location>
        <begin position="1"/>
        <end position="40"/>
    </location>
</feature>
<name>A0A2S5B943_9BASI</name>
<reference evidence="10 11" key="1">
    <citation type="journal article" date="2018" name="Front. Microbiol.">
        <title>Prospects for Fungal Bioremediation of Acidic Radioactive Waste Sites: Characterization and Genome Sequence of Rhodotorula taiwanensis MD1149.</title>
        <authorList>
            <person name="Tkavc R."/>
            <person name="Matrosova V.Y."/>
            <person name="Grichenko O.E."/>
            <person name="Gostincar C."/>
            <person name="Volpe R.P."/>
            <person name="Klimenkova P."/>
            <person name="Gaidamakova E.K."/>
            <person name="Zhou C.E."/>
            <person name="Stewart B.J."/>
            <person name="Lyman M.G."/>
            <person name="Malfatti S.A."/>
            <person name="Rubinfeld B."/>
            <person name="Courtot M."/>
            <person name="Singh J."/>
            <person name="Dalgard C.L."/>
            <person name="Hamilton T."/>
            <person name="Frey K.G."/>
            <person name="Gunde-Cimerman N."/>
            <person name="Dugan L."/>
            <person name="Daly M.J."/>
        </authorList>
    </citation>
    <scope>NUCLEOTIDE SEQUENCE [LARGE SCALE GENOMIC DNA]</scope>
    <source>
        <strain evidence="10 11">MD1149</strain>
    </source>
</reference>
<evidence type="ECO:0000256" key="1">
    <source>
        <dbReference type="ARBA" id="ARBA00002957"/>
    </source>
</evidence>
<feature type="transmembrane region" description="Helical" evidence="8">
    <location>
        <begin position="455"/>
        <end position="475"/>
    </location>
</feature>
<dbReference type="GO" id="GO:0022857">
    <property type="term" value="F:transmembrane transporter activity"/>
    <property type="evidence" value="ECO:0007669"/>
    <property type="project" value="UniProtKB-UniRule"/>
</dbReference>
<evidence type="ECO:0000256" key="4">
    <source>
        <dbReference type="ARBA" id="ARBA00015388"/>
    </source>
</evidence>
<feature type="transmembrane region" description="Helical" evidence="8">
    <location>
        <begin position="305"/>
        <end position="321"/>
    </location>
</feature>
<feature type="transmembrane region" description="Helical" evidence="8">
    <location>
        <begin position="190"/>
        <end position="209"/>
    </location>
</feature>
<keyword evidence="7 8" id="KW-0472">Membrane</keyword>
<accession>A0A2S5B943</accession>
<dbReference type="AlphaFoldDB" id="A0A2S5B943"/>
<feature type="transmembrane region" description="Helical" evidence="8">
    <location>
        <begin position="116"/>
        <end position="140"/>
    </location>
</feature>
<evidence type="ECO:0000313" key="11">
    <source>
        <dbReference type="Proteomes" id="UP000237144"/>
    </source>
</evidence>
<comment type="subcellular location">
    <subcellularLocation>
        <location evidence="8">Cell membrane</location>
        <topology evidence="8">Multi-pass membrane protein</topology>
    </subcellularLocation>
    <subcellularLocation>
        <location evidence="2">Membrane</location>
        <topology evidence="2">Multi-pass membrane protein</topology>
    </subcellularLocation>
</comment>
<sequence length="553" mass="58968">MASQSPYPPAGFQQPEAPQATYAPPSMPHPAQYGGNAPATNGYLNGNGGAANGYYAGAPEPAYNNQYNAPLGGKTQESQYYQQSQAAGGQGYNAPPPKGEVIEGKFDDVKPKWNDLIFALIFLAQLGAFIAIAVISLRALPASESTGGLGSIGSATTINASIGWLLAITAGLGLLLSLGLLALVRFFTKIILEICLVLSLITTIGYAVYMWIQKYWSGAIIWTIFAVFAILAYPGMRRRIPLSKQLLIYVIRVAKVHPSVYIIAIIGATLVTAYSAFWGIAVAGIYQKWEPNAAGSGTSGGTPSYGAVTGLMVFAVFNLYYTTQFITTEAGIFGAYYYGGADAKKVAWGSFKRASTYSFGSIAFGSLIVALLDLLRAILQLVQSYESQEGNVIGMAIACVAQCCIGCIAWAVEYFNRIEIALYGKAYIPAAKDTWRLFKDRGITALINDCLVNNIWSFGSLAVGALCSLLAFGYLKGTDPSFIQDSSGLVAVLVGYSFAIGFFICHSLGYGALSSGVSTTFVALAEDPEVLAERDPELFELIRRAYPQVVTSV</sequence>
<evidence type="ECO:0000256" key="6">
    <source>
        <dbReference type="ARBA" id="ARBA00022989"/>
    </source>
</evidence>
<evidence type="ECO:0000256" key="3">
    <source>
        <dbReference type="ARBA" id="ARBA00007168"/>
    </source>
</evidence>
<dbReference type="InterPro" id="IPR007603">
    <property type="entry name" value="Choline_transptr-like"/>
</dbReference>
<keyword evidence="11" id="KW-1185">Reference proteome</keyword>
<comment type="similarity">
    <text evidence="3 8">Belongs to the CTL (choline transporter-like) family.</text>
</comment>
<protein>
    <recommendedName>
        <fullName evidence="4 8">Protein PNS1</fullName>
    </recommendedName>
</protein>
<dbReference type="PANTHER" id="PTHR12385">
    <property type="entry name" value="CHOLINE TRANSPORTER-LIKE (SLC FAMILY 44)"/>
    <property type="match status" value="1"/>
</dbReference>
<dbReference type="Pfam" id="PF04515">
    <property type="entry name" value="Choline_transpo"/>
    <property type="match status" value="1"/>
</dbReference>
<dbReference type="OrthoDB" id="44736at2759"/>
<evidence type="ECO:0000256" key="5">
    <source>
        <dbReference type="ARBA" id="ARBA00022692"/>
    </source>
</evidence>
<evidence type="ECO:0000313" key="10">
    <source>
        <dbReference type="EMBL" id="POY73285.1"/>
    </source>
</evidence>
<evidence type="ECO:0000256" key="9">
    <source>
        <dbReference type="SAM" id="MobiDB-lite"/>
    </source>
</evidence>
<feature type="transmembrane region" description="Helical" evidence="8">
    <location>
        <begin position="487"/>
        <end position="505"/>
    </location>
</feature>
<dbReference type="EMBL" id="PJQD01000038">
    <property type="protein sequence ID" value="POY73285.1"/>
    <property type="molecule type" value="Genomic_DNA"/>
</dbReference>
<keyword evidence="6 8" id="KW-1133">Transmembrane helix</keyword>
<feature type="transmembrane region" description="Helical" evidence="8">
    <location>
        <begin position="354"/>
        <end position="372"/>
    </location>
</feature>
<evidence type="ECO:0000256" key="7">
    <source>
        <dbReference type="ARBA" id="ARBA00023136"/>
    </source>
</evidence>
<evidence type="ECO:0000256" key="2">
    <source>
        <dbReference type="ARBA" id="ARBA00004141"/>
    </source>
</evidence>